<protein>
    <recommendedName>
        <fullName evidence="5">Ketoreductase domain-containing protein</fullName>
    </recommendedName>
</protein>
<dbReference type="GO" id="GO:0006629">
    <property type="term" value="P:lipid metabolic process"/>
    <property type="evidence" value="ECO:0007669"/>
    <property type="project" value="UniProtKB-ARBA"/>
</dbReference>
<dbReference type="PROSITE" id="PS00061">
    <property type="entry name" value="ADH_SHORT"/>
    <property type="match status" value="1"/>
</dbReference>
<dbReference type="NCBIfam" id="NF004825">
    <property type="entry name" value="PRK06181.1"/>
    <property type="match status" value="1"/>
</dbReference>
<evidence type="ECO:0000256" key="1">
    <source>
        <dbReference type="ARBA" id="ARBA00006484"/>
    </source>
</evidence>
<sequence length="311" mass="33752">MLLSLQSVSGGLVSVGVLYCILSLLKRGKKVNIKGKVVLITGASSGLGEACAKVFHSQGCRVILAGRSEERLNAVKRALLKSKISPVKDYQEPAILKLDLEDLNSLHEKGRQALHLFGGVDILINNAGISYRGCIQDTTIDVDQKLMTVNYFGHVAFIKALLPAMLSQKSGHIVGISSVQGKMSIPYRSAYSASKHALQAFFDCLRAELADTCVSVSVLSPGYIRTNLSTSAVCGDGSVHGVMDKTTESGMAAEAVAERVLRSVLYRQPEEIIAPLHHHLAVILRVVAPQVFFTIMAKRARKQRKDYVKHD</sequence>
<dbReference type="EMBL" id="JBAMIC010000002">
    <property type="protein sequence ID" value="KAK7111322.1"/>
    <property type="molecule type" value="Genomic_DNA"/>
</dbReference>
<reference evidence="6 7" key="1">
    <citation type="submission" date="2024-02" db="EMBL/GenBank/DDBJ databases">
        <title>Chromosome-scale genome assembly of the rough periwinkle Littorina saxatilis.</title>
        <authorList>
            <person name="De Jode A."/>
            <person name="Faria R."/>
            <person name="Formenti G."/>
            <person name="Sims Y."/>
            <person name="Smith T.P."/>
            <person name="Tracey A."/>
            <person name="Wood J.M.D."/>
            <person name="Zagrodzka Z.B."/>
            <person name="Johannesson K."/>
            <person name="Butlin R.K."/>
            <person name="Leder E.H."/>
        </authorList>
    </citation>
    <scope>NUCLEOTIDE SEQUENCE [LARGE SCALE GENOMIC DNA]</scope>
    <source>
        <strain evidence="6">Snail1</strain>
        <tissue evidence="6">Muscle</tissue>
    </source>
</reference>
<gene>
    <name evidence="6" type="ORF">V1264_010977</name>
</gene>
<evidence type="ECO:0000259" key="5">
    <source>
        <dbReference type="SMART" id="SM00822"/>
    </source>
</evidence>
<dbReference type="SMART" id="SM00822">
    <property type="entry name" value="PKS_KR"/>
    <property type="match status" value="1"/>
</dbReference>
<comment type="caution">
    <text evidence="6">The sequence shown here is derived from an EMBL/GenBank/DDBJ whole genome shotgun (WGS) entry which is preliminary data.</text>
</comment>
<proteinExistence type="inferred from homology"/>
<keyword evidence="7" id="KW-1185">Reference proteome</keyword>
<dbReference type="InterPro" id="IPR057326">
    <property type="entry name" value="KR_dom"/>
</dbReference>
<dbReference type="InterPro" id="IPR036291">
    <property type="entry name" value="NAD(P)-bd_dom_sf"/>
</dbReference>
<comment type="similarity">
    <text evidence="1 4">Belongs to the short-chain dehydrogenases/reductases (SDR) family.</text>
</comment>
<dbReference type="PANTHER" id="PTHR44196">
    <property type="entry name" value="DEHYDROGENASE/REDUCTASE SDR FAMILY MEMBER 7B"/>
    <property type="match status" value="1"/>
</dbReference>
<keyword evidence="2" id="KW-0560">Oxidoreductase</keyword>
<dbReference type="AlphaFoldDB" id="A0AAN9BT50"/>
<dbReference type="InterPro" id="IPR020904">
    <property type="entry name" value="Sc_DH/Rdtase_CS"/>
</dbReference>
<evidence type="ECO:0000256" key="4">
    <source>
        <dbReference type="RuleBase" id="RU000363"/>
    </source>
</evidence>
<name>A0AAN9BT50_9CAEN</name>
<evidence type="ECO:0000313" key="7">
    <source>
        <dbReference type="Proteomes" id="UP001374579"/>
    </source>
</evidence>
<dbReference type="PANTHER" id="PTHR44196:SF1">
    <property type="entry name" value="DEHYDROGENASE_REDUCTASE SDR FAMILY MEMBER 7B"/>
    <property type="match status" value="1"/>
</dbReference>
<dbReference type="GO" id="GO:0016020">
    <property type="term" value="C:membrane"/>
    <property type="evidence" value="ECO:0007669"/>
    <property type="project" value="TreeGrafter"/>
</dbReference>
<evidence type="ECO:0000313" key="6">
    <source>
        <dbReference type="EMBL" id="KAK7111322.1"/>
    </source>
</evidence>
<dbReference type="PRINTS" id="PR00080">
    <property type="entry name" value="SDRFAMILY"/>
</dbReference>
<dbReference type="Proteomes" id="UP001374579">
    <property type="component" value="Unassembled WGS sequence"/>
</dbReference>
<accession>A0AAN9BT50</accession>
<dbReference type="Pfam" id="PF00106">
    <property type="entry name" value="adh_short"/>
    <property type="match status" value="1"/>
</dbReference>
<dbReference type="CDD" id="cd05332">
    <property type="entry name" value="11beta-HSD1_like_SDR_c"/>
    <property type="match status" value="1"/>
</dbReference>
<comment type="function">
    <text evidence="3">Putative oxidoreductase.</text>
</comment>
<dbReference type="Gene3D" id="3.40.50.720">
    <property type="entry name" value="NAD(P)-binding Rossmann-like Domain"/>
    <property type="match status" value="1"/>
</dbReference>
<dbReference type="SUPFAM" id="SSF51735">
    <property type="entry name" value="NAD(P)-binding Rossmann-fold domains"/>
    <property type="match status" value="1"/>
</dbReference>
<evidence type="ECO:0000256" key="2">
    <source>
        <dbReference type="ARBA" id="ARBA00023002"/>
    </source>
</evidence>
<evidence type="ECO:0000256" key="3">
    <source>
        <dbReference type="ARBA" id="ARBA00037096"/>
    </source>
</evidence>
<dbReference type="GO" id="GO:0016491">
    <property type="term" value="F:oxidoreductase activity"/>
    <property type="evidence" value="ECO:0007669"/>
    <property type="project" value="UniProtKB-KW"/>
</dbReference>
<dbReference type="InterPro" id="IPR002347">
    <property type="entry name" value="SDR_fam"/>
</dbReference>
<dbReference type="PRINTS" id="PR00081">
    <property type="entry name" value="GDHRDH"/>
</dbReference>
<feature type="domain" description="Ketoreductase" evidence="5">
    <location>
        <begin position="36"/>
        <end position="227"/>
    </location>
</feature>
<organism evidence="6 7">
    <name type="scientific">Littorina saxatilis</name>
    <dbReference type="NCBI Taxonomy" id="31220"/>
    <lineage>
        <taxon>Eukaryota</taxon>
        <taxon>Metazoa</taxon>
        <taxon>Spiralia</taxon>
        <taxon>Lophotrochozoa</taxon>
        <taxon>Mollusca</taxon>
        <taxon>Gastropoda</taxon>
        <taxon>Caenogastropoda</taxon>
        <taxon>Littorinimorpha</taxon>
        <taxon>Littorinoidea</taxon>
        <taxon>Littorinidae</taxon>
        <taxon>Littorina</taxon>
    </lineage>
</organism>